<dbReference type="Proteomes" id="UP000298340">
    <property type="component" value="Unassembled WGS sequence"/>
</dbReference>
<name>A0A4Y7U6L2_9FLAO</name>
<evidence type="ECO:0000313" key="2">
    <source>
        <dbReference type="Proteomes" id="UP000298340"/>
    </source>
</evidence>
<evidence type="ECO:0000313" key="1">
    <source>
        <dbReference type="EMBL" id="TEB41891.1"/>
    </source>
</evidence>
<dbReference type="EMBL" id="QWDN01000012">
    <property type="protein sequence ID" value="TEB41891.1"/>
    <property type="molecule type" value="Genomic_DNA"/>
</dbReference>
<reference evidence="1 2" key="1">
    <citation type="journal article" date="2018" name="Syst. Appl. Microbiol.">
        <title>Flavobacterium circumlabens sp. nov. and Flavobacterium cupreum sp. nov., two psychrotrophic species isolated from Antarctic environmental samples.</title>
        <authorList>
            <person name="Kralova S."/>
            <person name="Busse H.J."/>
            <person name="Svec P."/>
            <person name="Maslanova I."/>
            <person name="Stankova E."/>
            <person name="Bartak M."/>
            <person name="Sedlacek I."/>
        </authorList>
    </citation>
    <scope>NUCLEOTIDE SEQUENCE [LARGE SCALE GENOMIC DNA]</scope>
    <source>
        <strain evidence="1 2">CCM 8828</strain>
    </source>
</reference>
<accession>A0A4Y7U6L2</accession>
<gene>
    <name evidence="1" type="ORF">D0809_22875</name>
</gene>
<sequence>MKNFFIYCWFNGYLINKNNFYSKYIAKNLLINFSLTNTIRHFNPIKKGSALLKKRNLKLKNIYFNF</sequence>
<comment type="caution">
    <text evidence="1">The sequence shown here is derived from an EMBL/GenBank/DDBJ whole genome shotgun (WGS) entry which is preliminary data.</text>
</comment>
<proteinExistence type="predicted"/>
<protein>
    <submittedName>
        <fullName evidence="1">Uncharacterized protein</fullName>
    </submittedName>
</protein>
<dbReference type="AlphaFoldDB" id="A0A4Y7U6L2"/>
<organism evidence="1 2">
    <name type="scientific">Flavobacterium circumlabens</name>
    <dbReference type="NCBI Taxonomy" id="2133765"/>
    <lineage>
        <taxon>Bacteria</taxon>
        <taxon>Pseudomonadati</taxon>
        <taxon>Bacteroidota</taxon>
        <taxon>Flavobacteriia</taxon>
        <taxon>Flavobacteriales</taxon>
        <taxon>Flavobacteriaceae</taxon>
        <taxon>Flavobacterium</taxon>
    </lineage>
</organism>